<dbReference type="NCBIfam" id="TIGR01494">
    <property type="entry name" value="ATPase_P-type"/>
    <property type="match status" value="1"/>
</dbReference>
<keyword evidence="10" id="KW-0813">Transport</keyword>
<feature type="transmembrane region" description="Helical" evidence="12">
    <location>
        <begin position="235"/>
        <end position="257"/>
    </location>
</feature>
<dbReference type="FunFam" id="2.70.150.10:FF:000002">
    <property type="entry name" value="Copper-transporting ATPase 1, putative"/>
    <property type="match status" value="1"/>
</dbReference>
<gene>
    <name evidence="14" type="ORF">A5886_002722</name>
</gene>
<accession>A0A242A9J9</accession>
<dbReference type="GO" id="GO:0005886">
    <property type="term" value="C:plasma membrane"/>
    <property type="evidence" value="ECO:0007669"/>
    <property type="project" value="UniProtKB-SubCell"/>
</dbReference>
<dbReference type="Gene3D" id="2.70.150.10">
    <property type="entry name" value="Calcium-transporting ATPase, cytoplasmic transduction domain A"/>
    <property type="match status" value="1"/>
</dbReference>
<dbReference type="SUPFAM" id="SSF56784">
    <property type="entry name" value="HAD-like"/>
    <property type="match status" value="1"/>
</dbReference>
<dbReference type="GO" id="GO:0046872">
    <property type="term" value="F:metal ion binding"/>
    <property type="evidence" value="ECO:0007669"/>
    <property type="project" value="UniProtKB-KW"/>
</dbReference>
<dbReference type="EMBL" id="NGKU01000001">
    <property type="protein sequence ID" value="OTN77622.1"/>
    <property type="molecule type" value="Genomic_DNA"/>
</dbReference>
<feature type="transmembrane region" description="Helical" evidence="12">
    <location>
        <begin position="263"/>
        <end position="290"/>
    </location>
</feature>
<keyword evidence="5 12" id="KW-0547">Nucleotide-binding</keyword>
<dbReference type="GO" id="GO:0005524">
    <property type="term" value="F:ATP binding"/>
    <property type="evidence" value="ECO:0007669"/>
    <property type="project" value="UniProtKB-UniRule"/>
</dbReference>
<dbReference type="InterPro" id="IPR036412">
    <property type="entry name" value="HAD-like_sf"/>
</dbReference>
<dbReference type="InterPro" id="IPR008250">
    <property type="entry name" value="ATPase_P-typ_transduc_dom_A_sf"/>
</dbReference>
<dbReference type="InterPro" id="IPR027256">
    <property type="entry name" value="P-typ_ATPase_IB"/>
</dbReference>
<keyword evidence="8" id="KW-1278">Translocase</keyword>
<dbReference type="SFLD" id="SFLDF00027">
    <property type="entry name" value="p-type_atpase"/>
    <property type="match status" value="1"/>
</dbReference>
<dbReference type="Pfam" id="PF00122">
    <property type="entry name" value="E1-E2_ATPase"/>
    <property type="match status" value="1"/>
</dbReference>
<evidence type="ECO:0000256" key="5">
    <source>
        <dbReference type="ARBA" id="ARBA00022741"/>
    </source>
</evidence>
<dbReference type="InterPro" id="IPR001757">
    <property type="entry name" value="P_typ_ATPase"/>
</dbReference>
<dbReference type="InterPro" id="IPR023214">
    <property type="entry name" value="HAD_sf"/>
</dbReference>
<dbReference type="GO" id="GO:0016887">
    <property type="term" value="F:ATP hydrolysis activity"/>
    <property type="evidence" value="ECO:0007669"/>
    <property type="project" value="InterPro"/>
</dbReference>
<keyword evidence="6 12" id="KW-0067">ATP-binding</keyword>
<comment type="subcellular location">
    <subcellularLocation>
        <location evidence="1">Cell membrane</location>
        <topology evidence="1">Multi-pass membrane protein</topology>
    </subcellularLocation>
</comment>
<organism evidence="14 15">
    <name type="scientific">Candidatus Enterococcus testudinis</name>
    <dbReference type="NCBI Taxonomy" id="1834191"/>
    <lineage>
        <taxon>Bacteria</taxon>
        <taxon>Bacillati</taxon>
        <taxon>Bacillota</taxon>
        <taxon>Bacilli</taxon>
        <taxon>Lactobacillales</taxon>
        <taxon>Enterococcaceae</taxon>
        <taxon>Enterococcus</taxon>
    </lineage>
</organism>
<reference evidence="14 15" key="1">
    <citation type="submission" date="2017-05" db="EMBL/GenBank/DDBJ databases">
        <title>The Genome Sequence of Enterococcus sp. 8G7_MSG3316.</title>
        <authorList>
            <consortium name="The Broad Institute Genomics Platform"/>
            <consortium name="The Broad Institute Genomic Center for Infectious Diseases"/>
            <person name="Earl A."/>
            <person name="Manson A."/>
            <person name="Schwartman J."/>
            <person name="Gilmore M."/>
            <person name="Abouelleil A."/>
            <person name="Cao P."/>
            <person name="Chapman S."/>
            <person name="Cusick C."/>
            <person name="Shea T."/>
            <person name="Young S."/>
            <person name="Neafsey D."/>
            <person name="Nusbaum C."/>
            <person name="Birren B."/>
        </authorList>
    </citation>
    <scope>NUCLEOTIDE SEQUENCE [LARGE SCALE GENOMIC DNA]</scope>
    <source>
        <strain evidence="14 15">8G7_MSG3316</strain>
    </source>
</reference>
<keyword evidence="7" id="KW-0460">Magnesium</keyword>
<dbReference type="SUPFAM" id="SSF81653">
    <property type="entry name" value="Calcium ATPase, transduction domain A"/>
    <property type="match status" value="1"/>
</dbReference>
<keyword evidence="3 12" id="KW-0812">Transmembrane</keyword>
<keyword evidence="15" id="KW-1185">Reference proteome</keyword>
<comment type="caution">
    <text evidence="14">The sequence shown here is derived from an EMBL/GenBank/DDBJ whole genome shotgun (WGS) entry which is preliminary data.</text>
</comment>
<evidence type="ECO:0000256" key="6">
    <source>
        <dbReference type="ARBA" id="ARBA00022840"/>
    </source>
</evidence>
<evidence type="ECO:0000256" key="3">
    <source>
        <dbReference type="ARBA" id="ARBA00022692"/>
    </source>
</evidence>
<evidence type="ECO:0000256" key="11">
    <source>
        <dbReference type="ARBA" id="ARBA00023136"/>
    </source>
</evidence>
<feature type="transmembrane region" description="Helical" evidence="12">
    <location>
        <begin position="567"/>
        <end position="586"/>
    </location>
</feature>
<protein>
    <submittedName>
        <fullName evidence="14">Cadmium-translocating P-type ATPase</fullName>
    </submittedName>
</protein>
<feature type="domain" description="P-type ATPase A" evidence="13">
    <location>
        <begin position="115"/>
        <end position="216"/>
    </location>
</feature>
<comment type="similarity">
    <text evidence="2 12">Belongs to the cation transport ATPase (P-type) (TC 3.A.3) family. Type IB subfamily.</text>
</comment>
<dbReference type="CDD" id="cd07551">
    <property type="entry name" value="P-type_ATPase_HM_ZosA_PfeT-like"/>
    <property type="match status" value="1"/>
</dbReference>
<dbReference type="AlphaFoldDB" id="A0A242A9J9"/>
<evidence type="ECO:0000256" key="9">
    <source>
        <dbReference type="ARBA" id="ARBA00022989"/>
    </source>
</evidence>
<dbReference type="NCBIfam" id="TIGR01512">
    <property type="entry name" value="ATPase-IB2_Cd"/>
    <property type="match status" value="1"/>
</dbReference>
<keyword evidence="10" id="KW-0406">Ion transport</keyword>
<dbReference type="STRING" id="1834191.A5886_002722"/>
<evidence type="ECO:0000256" key="7">
    <source>
        <dbReference type="ARBA" id="ARBA00022842"/>
    </source>
</evidence>
<dbReference type="InterPro" id="IPR023298">
    <property type="entry name" value="ATPase_P-typ_TM_dom_sf"/>
</dbReference>
<evidence type="ECO:0000256" key="12">
    <source>
        <dbReference type="RuleBase" id="RU362081"/>
    </source>
</evidence>
<dbReference type="InterPro" id="IPR023299">
    <property type="entry name" value="ATPase_P-typ_cyto_dom_N"/>
</dbReference>
<dbReference type="PRINTS" id="PR00119">
    <property type="entry name" value="CATATPASE"/>
</dbReference>
<dbReference type="GO" id="GO:0019829">
    <property type="term" value="F:ATPase-coupled monoatomic cation transmembrane transporter activity"/>
    <property type="evidence" value="ECO:0007669"/>
    <property type="project" value="InterPro"/>
</dbReference>
<dbReference type="SFLD" id="SFLDG00002">
    <property type="entry name" value="C1.7:_P-type_atpase_like"/>
    <property type="match status" value="1"/>
</dbReference>
<dbReference type="Gene3D" id="3.40.1110.10">
    <property type="entry name" value="Calcium-transporting ATPase, cytoplasmic domain N"/>
    <property type="match status" value="1"/>
</dbReference>
<dbReference type="NCBIfam" id="TIGR01525">
    <property type="entry name" value="ATPase-IB_hvy"/>
    <property type="match status" value="1"/>
</dbReference>
<dbReference type="Pfam" id="PF00702">
    <property type="entry name" value="Hydrolase"/>
    <property type="match status" value="1"/>
</dbReference>
<evidence type="ECO:0000256" key="8">
    <source>
        <dbReference type="ARBA" id="ARBA00022967"/>
    </source>
</evidence>
<dbReference type="InterPro" id="IPR059000">
    <property type="entry name" value="ATPase_P-type_domA"/>
</dbReference>
<dbReference type="SFLD" id="SFLDS00003">
    <property type="entry name" value="Haloacid_Dehalogenase"/>
    <property type="match status" value="1"/>
</dbReference>
<dbReference type="Gene3D" id="3.40.50.1000">
    <property type="entry name" value="HAD superfamily/HAD-like"/>
    <property type="match status" value="1"/>
</dbReference>
<dbReference type="InterPro" id="IPR051949">
    <property type="entry name" value="Cation_Transport_ATPase"/>
</dbReference>
<sequence length="636" mass="68971">MMQSTISAMISTLFCLVLMLIGLALSYLSLPFSELAYGLAILVGGWKQTGEGLAELWIDRSLNVDLLMAFAAIGACTIGHWFEGAMLTFIFCLSGALEEYTTNKSTREISSLMALKPTTAQRVLADGQFEEVAVEALHLQDTIFVAKGSGIPIDGQIIHGTSTVDEAALSGESLPVEKQPGDEVYGGTINLGQPLLITVTHTSEETRFAKIIQLVEEAQQLPSQTATLIEKIEKVYVPIVMIMVPVMIILCTLYTGWGFQESFYRGMVLLVVASPCALVASATPATLAAISHAARIGVLCKGGQALDTFAHMQAIAFDKTGTLTNGTPVVTDAEFFVAIPDLPRLIVGMESQSAHPLAEAIRMYYHDTEPLSMQVTEQAGVGLAADYHGSHWQIGKEADSSNLTPQQIGQLKHLKTQGKTMIYISQDRQLVGYLALLDQPRADAQACIRYFRALGIHTTMLTGDHQGTAQRVATEIGIDDFLSDCLPDEKTTAIKEMKARFHTNAMVGDGINDAPALATASLGIAMGEGTDVAMDVADIVLMKNDLSRLIDSHRLARKLQRIIKQNIIFSISVILLLIASNFLSFLTLPLGVVGHEGSTILVILNGLRMLIPLRKEQQQPSSHCKDCVLYQKMQHI</sequence>
<evidence type="ECO:0000256" key="10">
    <source>
        <dbReference type="ARBA" id="ARBA00023065"/>
    </source>
</evidence>
<dbReference type="PANTHER" id="PTHR43079:SF1">
    <property type="entry name" value="CADMIUM_ZINC-TRANSPORTING ATPASE HMA1, CHLOROPLASTIC-RELATED"/>
    <property type="match status" value="1"/>
</dbReference>
<evidence type="ECO:0000256" key="1">
    <source>
        <dbReference type="ARBA" id="ARBA00004651"/>
    </source>
</evidence>
<evidence type="ECO:0000313" key="15">
    <source>
        <dbReference type="Proteomes" id="UP000195043"/>
    </source>
</evidence>
<dbReference type="Proteomes" id="UP000195043">
    <property type="component" value="Unassembled WGS sequence"/>
</dbReference>
<name>A0A242A9J9_9ENTE</name>
<feature type="transmembrane region" description="Helical" evidence="12">
    <location>
        <begin position="66"/>
        <end position="97"/>
    </location>
</feature>
<evidence type="ECO:0000256" key="2">
    <source>
        <dbReference type="ARBA" id="ARBA00006024"/>
    </source>
</evidence>
<dbReference type="PANTHER" id="PTHR43079">
    <property type="entry name" value="PROBABLE CADMIUM/ZINC-TRANSPORTING ATPASE HMA1"/>
    <property type="match status" value="1"/>
</dbReference>
<dbReference type="PRINTS" id="PR00120">
    <property type="entry name" value="HATPASE"/>
</dbReference>
<dbReference type="PROSITE" id="PS00154">
    <property type="entry name" value="ATPASE_E1_E2"/>
    <property type="match status" value="1"/>
</dbReference>
<keyword evidence="12" id="KW-1003">Cell membrane</keyword>
<keyword evidence="9 12" id="KW-1133">Transmembrane helix</keyword>
<keyword evidence="4 12" id="KW-0479">Metal-binding</keyword>
<keyword evidence="11 12" id="KW-0472">Membrane</keyword>
<dbReference type="SUPFAM" id="SSF81665">
    <property type="entry name" value="Calcium ATPase, transmembrane domain M"/>
    <property type="match status" value="1"/>
</dbReference>
<proteinExistence type="inferred from homology"/>
<dbReference type="OrthoDB" id="9813266at2"/>
<dbReference type="InterPro" id="IPR018303">
    <property type="entry name" value="ATPase_P-typ_P_site"/>
</dbReference>
<evidence type="ECO:0000313" key="14">
    <source>
        <dbReference type="EMBL" id="OTN77622.1"/>
    </source>
</evidence>
<evidence type="ECO:0000259" key="13">
    <source>
        <dbReference type="Pfam" id="PF00122"/>
    </source>
</evidence>
<evidence type="ECO:0000256" key="4">
    <source>
        <dbReference type="ARBA" id="ARBA00022723"/>
    </source>
</evidence>
<dbReference type="InterPro" id="IPR044492">
    <property type="entry name" value="P_typ_ATPase_HD_dom"/>
</dbReference>